<evidence type="ECO:0000256" key="7">
    <source>
        <dbReference type="ARBA" id="ARBA00022857"/>
    </source>
</evidence>
<gene>
    <name evidence="14" type="ORF">GGD71_002647</name>
</gene>
<evidence type="ECO:0000256" key="10">
    <source>
        <dbReference type="ARBA" id="ARBA00048793"/>
    </source>
</evidence>
<sequence>MRFLVVGAGALGGYFGGRLLEAGRDVTFLLRPRRAAQLAKTGLVVQSPFGNLQLPSPKHVLADGIDGTYNVIVVGSKAYDLGSTMDSFAPAVGPNTVILPLLNGMSHIDRLAERFGSERVLGGLCMISATLDDEGRVLHLNDMHGLSFGERAGGRSARVDAIAAQFAGAKFDATASENISQDMWEKWVFIASAAGLTSLMHASIGDIVAAGGQDVALSIFDECCAIATHNGFAPRPAAVQRGRAIITAAGSPMTASMYKDMARGAAVEADHIVGDLLSRAAPGNATVPTVLRTAYVHLKAYEARRARDAAAAV</sequence>
<dbReference type="EMBL" id="JACIFZ010000002">
    <property type="protein sequence ID" value="MBB4221887.1"/>
    <property type="molecule type" value="Genomic_DNA"/>
</dbReference>
<dbReference type="InterPro" id="IPR013332">
    <property type="entry name" value="KPR_N"/>
</dbReference>
<evidence type="ECO:0000256" key="1">
    <source>
        <dbReference type="ARBA" id="ARBA00002919"/>
    </source>
</evidence>
<evidence type="ECO:0000256" key="8">
    <source>
        <dbReference type="ARBA" id="ARBA00023002"/>
    </source>
</evidence>
<comment type="pathway">
    <text evidence="2 11">Cofactor biosynthesis; (R)-pantothenate biosynthesis; (R)-pantoate from 3-methyl-2-oxobutanoate: step 2/2.</text>
</comment>
<dbReference type="EC" id="1.1.1.169" evidence="4 11"/>
<feature type="domain" description="Ketopantoate reductase N-terminal" evidence="12">
    <location>
        <begin position="4"/>
        <end position="151"/>
    </location>
</feature>
<dbReference type="InterPro" id="IPR008927">
    <property type="entry name" value="6-PGluconate_DH-like_C_sf"/>
</dbReference>
<accession>A0A840FRY0</accession>
<dbReference type="Proteomes" id="UP000524450">
    <property type="component" value="Unassembled WGS sequence"/>
</dbReference>
<dbReference type="InterPro" id="IPR003710">
    <property type="entry name" value="ApbA"/>
</dbReference>
<protein>
    <recommendedName>
        <fullName evidence="5 11">2-dehydropantoate 2-reductase</fullName>
        <ecNumber evidence="4 11">1.1.1.169</ecNumber>
    </recommendedName>
    <alternativeName>
        <fullName evidence="9 11">Ketopantoate reductase</fullName>
    </alternativeName>
</protein>
<dbReference type="Gene3D" id="3.40.50.720">
    <property type="entry name" value="NAD(P)-binding Rossmann-like Domain"/>
    <property type="match status" value="1"/>
</dbReference>
<reference evidence="14 15" key="1">
    <citation type="submission" date="2020-08" db="EMBL/GenBank/DDBJ databases">
        <title>Genomic Encyclopedia of Type Strains, Phase IV (KMG-V): Genome sequencing to study the core and pangenomes of soil and plant-associated prokaryotes.</title>
        <authorList>
            <person name="Whitman W."/>
        </authorList>
    </citation>
    <scope>NUCLEOTIDE SEQUENCE [LARGE SCALE GENOMIC DNA]</scope>
    <source>
        <strain evidence="14 15">34/80</strain>
    </source>
</reference>
<dbReference type="GO" id="GO:0015940">
    <property type="term" value="P:pantothenate biosynthetic process"/>
    <property type="evidence" value="ECO:0007669"/>
    <property type="project" value="UniProtKB-UniPathway"/>
</dbReference>
<organism evidence="14 15">
    <name type="scientific">Variovorax guangxiensis</name>
    <dbReference type="NCBI Taxonomy" id="1775474"/>
    <lineage>
        <taxon>Bacteria</taxon>
        <taxon>Pseudomonadati</taxon>
        <taxon>Pseudomonadota</taxon>
        <taxon>Betaproteobacteria</taxon>
        <taxon>Burkholderiales</taxon>
        <taxon>Comamonadaceae</taxon>
        <taxon>Variovorax</taxon>
    </lineage>
</organism>
<dbReference type="RefSeq" id="WP_184638221.1">
    <property type="nucleotide sequence ID" value="NZ_JACIFZ010000002.1"/>
</dbReference>
<comment type="catalytic activity">
    <reaction evidence="10 11">
        <text>(R)-pantoate + NADP(+) = 2-dehydropantoate + NADPH + H(+)</text>
        <dbReference type="Rhea" id="RHEA:16233"/>
        <dbReference type="ChEBI" id="CHEBI:11561"/>
        <dbReference type="ChEBI" id="CHEBI:15378"/>
        <dbReference type="ChEBI" id="CHEBI:15980"/>
        <dbReference type="ChEBI" id="CHEBI:57783"/>
        <dbReference type="ChEBI" id="CHEBI:58349"/>
        <dbReference type="EC" id="1.1.1.169"/>
    </reaction>
</comment>
<dbReference type="SUPFAM" id="SSF51735">
    <property type="entry name" value="NAD(P)-binding Rossmann-fold domains"/>
    <property type="match status" value="1"/>
</dbReference>
<evidence type="ECO:0000256" key="5">
    <source>
        <dbReference type="ARBA" id="ARBA00019465"/>
    </source>
</evidence>
<comment type="caution">
    <text evidence="14">The sequence shown here is derived from an EMBL/GenBank/DDBJ whole genome shotgun (WGS) entry which is preliminary data.</text>
</comment>
<dbReference type="GO" id="GO:0005737">
    <property type="term" value="C:cytoplasm"/>
    <property type="evidence" value="ECO:0007669"/>
    <property type="project" value="TreeGrafter"/>
</dbReference>
<keyword evidence="6 11" id="KW-0566">Pantothenate biosynthesis</keyword>
<evidence type="ECO:0000256" key="9">
    <source>
        <dbReference type="ARBA" id="ARBA00032024"/>
    </source>
</evidence>
<dbReference type="NCBIfam" id="TIGR00745">
    <property type="entry name" value="apbA_panE"/>
    <property type="match status" value="1"/>
</dbReference>
<keyword evidence="8 11" id="KW-0560">Oxidoreductase</keyword>
<evidence type="ECO:0000256" key="6">
    <source>
        <dbReference type="ARBA" id="ARBA00022655"/>
    </source>
</evidence>
<dbReference type="PANTHER" id="PTHR21708">
    <property type="entry name" value="PROBABLE 2-DEHYDROPANTOATE 2-REDUCTASE"/>
    <property type="match status" value="1"/>
</dbReference>
<comment type="similarity">
    <text evidence="3 11">Belongs to the ketopantoate reductase family.</text>
</comment>
<evidence type="ECO:0000259" key="12">
    <source>
        <dbReference type="Pfam" id="PF02558"/>
    </source>
</evidence>
<dbReference type="Pfam" id="PF02558">
    <property type="entry name" value="ApbA"/>
    <property type="match status" value="1"/>
</dbReference>
<dbReference type="FunFam" id="3.40.50.720:FF:000307">
    <property type="entry name" value="2-dehydropantoate 2-reductase"/>
    <property type="match status" value="1"/>
</dbReference>
<dbReference type="InterPro" id="IPR036291">
    <property type="entry name" value="NAD(P)-bd_dom_sf"/>
</dbReference>
<evidence type="ECO:0000256" key="4">
    <source>
        <dbReference type="ARBA" id="ARBA00013014"/>
    </source>
</evidence>
<dbReference type="SUPFAM" id="SSF48179">
    <property type="entry name" value="6-phosphogluconate dehydrogenase C-terminal domain-like"/>
    <property type="match status" value="1"/>
</dbReference>
<dbReference type="Gene3D" id="1.10.1040.10">
    <property type="entry name" value="N-(1-d-carboxylethyl)-l-norvaline Dehydrogenase, domain 2"/>
    <property type="match status" value="1"/>
</dbReference>
<dbReference type="NCBIfam" id="NF005094">
    <property type="entry name" value="PRK06522.2-5"/>
    <property type="match status" value="1"/>
</dbReference>
<evidence type="ECO:0000256" key="2">
    <source>
        <dbReference type="ARBA" id="ARBA00004994"/>
    </source>
</evidence>
<dbReference type="Pfam" id="PF08546">
    <property type="entry name" value="ApbA_C"/>
    <property type="match status" value="1"/>
</dbReference>
<feature type="domain" description="Ketopantoate reductase C-terminal" evidence="13">
    <location>
        <begin position="178"/>
        <end position="301"/>
    </location>
</feature>
<dbReference type="PANTHER" id="PTHR21708:SF26">
    <property type="entry name" value="2-DEHYDROPANTOATE 2-REDUCTASE"/>
    <property type="match status" value="1"/>
</dbReference>
<dbReference type="AlphaFoldDB" id="A0A840FRY0"/>
<name>A0A840FRY0_9BURK</name>
<dbReference type="GO" id="GO:0008677">
    <property type="term" value="F:2-dehydropantoate 2-reductase activity"/>
    <property type="evidence" value="ECO:0007669"/>
    <property type="project" value="UniProtKB-EC"/>
</dbReference>
<dbReference type="InterPro" id="IPR013752">
    <property type="entry name" value="KPA_reductase"/>
</dbReference>
<evidence type="ECO:0000256" key="3">
    <source>
        <dbReference type="ARBA" id="ARBA00007870"/>
    </source>
</evidence>
<keyword evidence="7 11" id="KW-0521">NADP</keyword>
<dbReference type="InterPro" id="IPR051402">
    <property type="entry name" value="KPR-Related"/>
</dbReference>
<proteinExistence type="inferred from homology"/>
<evidence type="ECO:0000259" key="13">
    <source>
        <dbReference type="Pfam" id="PF08546"/>
    </source>
</evidence>
<comment type="function">
    <text evidence="1 11">Catalyzes the NADPH-dependent reduction of ketopantoate into pantoic acid.</text>
</comment>
<dbReference type="InterPro" id="IPR013328">
    <property type="entry name" value="6PGD_dom2"/>
</dbReference>
<evidence type="ECO:0000313" key="14">
    <source>
        <dbReference type="EMBL" id="MBB4221887.1"/>
    </source>
</evidence>
<dbReference type="UniPathway" id="UPA00028">
    <property type="reaction ID" value="UER00004"/>
</dbReference>
<evidence type="ECO:0000256" key="11">
    <source>
        <dbReference type="RuleBase" id="RU362068"/>
    </source>
</evidence>
<evidence type="ECO:0000313" key="15">
    <source>
        <dbReference type="Proteomes" id="UP000524450"/>
    </source>
</evidence>
<dbReference type="FunFam" id="1.10.1040.10:FF:000017">
    <property type="entry name" value="2-dehydropantoate 2-reductase"/>
    <property type="match status" value="1"/>
</dbReference>